<dbReference type="AlphaFoldDB" id="A0ABD1UK80"/>
<gene>
    <name evidence="2" type="ORF">Adt_10520</name>
</gene>
<name>A0ABD1UK80_9LAMI</name>
<accession>A0ABD1UK80</accession>
<dbReference type="EMBL" id="JBFOLK010000003">
    <property type="protein sequence ID" value="KAL2525466.1"/>
    <property type="molecule type" value="Genomic_DNA"/>
</dbReference>
<organism evidence="2 3">
    <name type="scientific">Abeliophyllum distichum</name>
    <dbReference type="NCBI Taxonomy" id="126358"/>
    <lineage>
        <taxon>Eukaryota</taxon>
        <taxon>Viridiplantae</taxon>
        <taxon>Streptophyta</taxon>
        <taxon>Embryophyta</taxon>
        <taxon>Tracheophyta</taxon>
        <taxon>Spermatophyta</taxon>
        <taxon>Magnoliopsida</taxon>
        <taxon>eudicotyledons</taxon>
        <taxon>Gunneridae</taxon>
        <taxon>Pentapetalae</taxon>
        <taxon>asterids</taxon>
        <taxon>lamiids</taxon>
        <taxon>Lamiales</taxon>
        <taxon>Oleaceae</taxon>
        <taxon>Forsythieae</taxon>
        <taxon>Abeliophyllum</taxon>
    </lineage>
</organism>
<reference evidence="3" key="1">
    <citation type="submission" date="2024-07" db="EMBL/GenBank/DDBJ databases">
        <title>Two chromosome-level genome assemblies of Korean endemic species Abeliophyllum distichum and Forsythia ovata (Oleaceae).</title>
        <authorList>
            <person name="Jang H."/>
        </authorList>
    </citation>
    <scope>NUCLEOTIDE SEQUENCE [LARGE SCALE GENOMIC DNA]</scope>
</reference>
<protein>
    <submittedName>
        <fullName evidence="2">Enzymatic polyprotein</fullName>
    </submittedName>
</protein>
<proteinExistence type="predicted"/>
<dbReference type="Proteomes" id="UP001604336">
    <property type="component" value="Unassembled WGS sequence"/>
</dbReference>
<comment type="caution">
    <text evidence="2">The sequence shown here is derived from an EMBL/GenBank/DDBJ whole genome shotgun (WGS) entry which is preliminary data.</text>
</comment>
<evidence type="ECO:0000313" key="3">
    <source>
        <dbReference type="Proteomes" id="UP001604336"/>
    </source>
</evidence>
<feature type="region of interest" description="Disordered" evidence="1">
    <location>
        <begin position="74"/>
        <end position="99"/>
    </location>
</feature>
<sequence length="138" mass="15266">MSTTLNPKAIRFSPKGETLLLEVNHENTNSIVPKLLSWDKVRRSTVWNIDQAASPNKSEPLHVSQIIEHSDGSVQIQFSPSSSSSKAKSTKNFEPSRFSTSSINTKISSVDSKLKVVDFGPNIPQTFYKIGEDEDSSK</sequence>
<evidence type="ECO:0000313" key="2">
    <source>
        <dbReference type="EMBL" id="KAL2525466.1"/>
    </source>
</evidence>
<keyword evidence="3" id="KW-1185">Reference proteome</keyword>
<evidence type="ECO:0000256" key="1">
    <source>
        <dbReference type="SAM" id="MobiDB-lite"/>
    </source>
</evidence>